<dbReference type="OrthoDB" id="9804474at2"/>
<evidence type="ECO:0000256" key="3">
    <source>
        <dbReference type="ARBA" id="ARBA00022576"/>
    </source>
</evidence>
<dbReference type="CDD" id="cd00609">
    <property type="entry name" value="AAT_like"/>
    <property type="match status" value="1"/>
</dbReference>
<evidence type="ECO:0000256" key="6">
    <source>
        <dbReference type="RuleBase" id="RU000481"/>
    </source>
</evidence>
<evidence type="ECO:0000259" key="7">
    <source>
        <dbReference type="Pfam" id="PF00155"/>
    </source>
</evidence>
<dbReference type="SUPFAM" id="SSF53383">
    <property type="entry name" value="PLP-dependent transferases"/>
    <property type="match status" value="1"/>
</dbReference>
<dbReference type="PROSITE" id="PS00105">
    <property type="entry name" value="AA_TRANSFER_CLASS_1"/>
    <property type="match status" value="1"/>
</dbReference>
<evidence type="ECO:0000256" key="1">
    <source>
        <dbReference type="ARBA" id="ARBA00001933"/>
    </source>
</evidence>
<evidence type="ECO:0000256" key="5">
    <source>
        <dbReference type="ARBA" id="ARBA00022898"/>
    </source>
</evidence>
<dbReference type="InterPro" id="IPR004838">
    <property type="entry name" value="NHTrfase_class1_PyrdxlP-BS"/>
</dbReference>
<dbReference type="InterPro" id="IPR015424">
    <property type="entry name" value="PyrdxlP-dep_Trfase"/>
</dbReference>
<evidence type="ECO:0000256" key="2">
    <source>
        <dbReference type="ARBA" id="ARBA00007441"/>
    </source>
</evidence>
<dbReference type="GO" id="GO:0030170">
    <property type="term" value="F:pyridoxal phosphate binding"/>
    <property type="evidence" value="ECO:0007669"/>
    <property type="project" value="InterPro"/>
</dbReference>
<protein>
    <recommendedName>
        <fullName evidence="6">Aminotransferase</fullName>
        <ecNumber evidence="6">2.6.1.-</ecNumber>
    </recommendedName>
</protein>
<dbReference type="InterPro" id="IPR051326">
    <property type="entry name" value="Kynurenine-oxoglutarate_AT"/>
</dbReference>
<accession>A0A5B8XWL9</accession>
<keyword evidence="9" id="KW-1185">Reference proteome</keyword>
<evidence type="ECO:0000256" key="4">
    <source>
        <dbReference type="ARBA" id="ARBA00022679"/>
    </source>
</evidence>
<dbReference type="Gene3D" id="3.90.1150.10">
    <property type="entry name" value="Aspartate Aminotransferase, domain 1"/>
    <property type="match status" value="1"/>
</dbReference>
<name>A0A5B8XWL9_9DELT</name>
<keyword evidence="5" id="KW-0663">Pyridoxal phosphate</keyword>
<feature type="domain" description="Aminotransferase class I/classII large" evidence="7">
    <location>
        <begin position="31"/>
        <end position="385"/>
    </location>
</feature>
<organism evidence="8 9">
    <name type="scientific">Microvenator marinus</name>
    <dbReference type="NCBI Taxonomy" id="2600177"/>
    <lineage>
        <taxon>Bacteria</taxon>
        <taxon>Deltaproteobacteria</taxon>
        <taxon>Bradymonadales</taxon>
        <taxon>Microvenatoraceae</taxon>
        <taxon>Microvenator</taxon>
    </lineage>
</organism>
<dbReference type="Proteomes" id="UP000321595">
    <property type="component" value="Chromosome"/>
</dbReference>
<dbReference type="InterPro" id="IPR015421">
    <property type="entry name" value="PyrdxlP-dep_Trfase_major"/>
</dbReference>
<dbReference type="GO" id="GO:0005737">
    <property type="term" value="C:cytoplasm"/>
    <property type="evidence" value="ECO:0007669"/>
    <property type="project" value="TreeGrafter"/>
</dbReference>
<comment type="similarity">
    <text evidence="2 6">Belongs to the class-I pyridoxal-phosphate-dependent aminotransferase family.</text>
</comment>
<dbReference type="FunFam" id="3.40.640.10:FF:000033">
    <property type="entry name" value="Aspartate aminotransferase"/>
    <property type="match status" value="1"/>
</dbReference>
<dbReference type="KEGG" id="bbae:FRD01_19340"/>
<keyword evidence="3 6" id="KW-0032">Aminotransferase</keyword>
<evidence type="ECO:0000313" key="8">
    <source>
        <dbReference type="EMBL" id="QED29348.1"/>
    </source>
</evidence>
<comment type="cofactor">
    <cofactor evidence="1 6">
        <name>pyridoxal 5'-phosphate</name>
        <dbReference type="ChEBI" id="CHEBI:597326"/>
    </cofactor>
</comment>
<keyword evidence="4 6" id="KW-0808">Transferase</keyword>
<evidence type="ECO:0000313" key="9">
    <source>
        <dbReference type="Proteomes" id="UP000321595"/>
    </source>
</evidence>
<dbReference type="RefSeq" id="WP_146962581.1">
    <property type="nucleotide sequence ID" value="NZ_CP042467.1"/>
</dbReference>
<dbReference type="EC" id="2.6.1.-" evidence="6"/>
<reference evidence="8 9" key="1">
    <citation type="submission" date="2019-08" db="EMBL/GenBank/DDBJ databases">
        <authorList>
            <person name="Liang Q."/>
        </authorList>
    </citation>
    <scope>NUCLEOTIDE SEQUENCE [LARGE SCALE GENOMIC DNA]</scope>
    <source>
        <strain evidence="8 9">V1718</strain>
    </source>
</reference>
<dbReference type="Gene3D" id="3.40.640.10">
    <property type="entry name" value="Type I PLP-dependent aspartate aminotransferase-like (Major domain)"/>
    <property type="match status" value="1"/>
</dbReference>
<gene>
    <name evidence="8" type="ORF">FRD01_19340</name>
</gene>
<dbReference type="InterPro" id="IPR004839">
    <property type="entry name" value="Aminotransferase_I/II_large"/>
</dbReference>
<dbReference type="Pfam" id="PF00155">
    <property type="entry name" value="Aminotran_1_2"/>
    <property type="match status" value="1"/>
</dbReference>
<dbReference type="PANTHER" id="PTHR43807:SF20">
    <property type="entry name" value="FI04487P"/>
    <property type="match status" value="1"/>
</dbReference>
<dbReference type="InterPro" id="IPR015422">
    <property type="entry name" value="PyrdxlP-dep_Trfase_small"/>
</dbReference>
<dbReference type="GO" id="GO:0016212">
    <property type="term" value="F:kynurenine-oxoglutarate transaminase activity"/>
    <property type="evidence" value="ECO:0007669"/>
    <property type="project" value="TreeGrafter"/>
</dbReference>
<dbReference type="AlphaFoldDB" id="A0A5B8XWL9"/>
<sequence>MTERTWRSSRTSNLAQSYIRKMTRECDRVGGINLGQGVCDLPTPTEILEAAASTIRADKMSTYGKFEGIDPLREAISKKATEFNKIPNVDANSEIVVTIGATGALNCIVQAIFNPGDEVIIFQPYYGYHLNTMLVGGLVPKFVELTPPEWELSREALEAVVTDKTRAIIFSSPTNPSGKVYTRDELKLIGDFCKDHDLLAITDEIYEHIVSEGHEHVSLASLPGMKERTLTISGFSKTFSITGWRLGYVIAPAHLAEPIGLVNDLFYVCAPTPLQYGVAVGLAEIPASYYVEMAADYQKKRDLFCDALKDAGLTPHVPDGAYYVLADITRLGFDDDREAAMHILETVGVASVPGSSFFTSKTGKGLTRFCYAKDWKTLEDACVRIRRLE</sequence>
<dbReference type="PANTHER" id="PTHR43807">
    <property type="entry name" value="FI04487P"/>
    <property type="match status" value="1"/>
</dbReference>
<dbReference type="EMBL" id="CP042467">
    <property type="protein sequence ID" value="QED29348.1"/>
    <property type="molecule type" value="Genomic_DNA"/>
</dbReference>
<proteinExistence type="inferred from homology"/>